<dbReference type="EMBL" id="CP108318">
    <property type="protein sequence ID" value="WTW61785.1"/>
    <property type="molecule type" value="Genomic_DNA"/>
</dbReference>
<gene>
    <name evidence="2" type="ORF">OG549_14585</name>
</gene>
<feature type="region of interest" description="Disordered" evidence="1">
    <location>
        <begin position="139"/>
        <end position="179"/>
    </location>
</feature>
<protein>
    <submittedName>
        <fullName evidence="2">Uncharacterized protein</fullName>
    </submittedName>
</protein>
<evidence type="ECO:0000256" key="1">
    <source>
        <dbReference type="SAM" id="MobiDB-lite"/>
    </source>
</evidence>
<name>A0AAU2V3H1_9ACTN</name>
<proteinExistence type="predicted"/>
<accession>A0AAU2V3H1</accession>
<sequence>MSASDGGTWGSGILGAAKDAAGDIVTELESFTKFQQRIDQLIRDLKGSPADVRQVGQDQPARSAFGGGEASWGSADRLSSAHATVIKHLEGLSKLLSDSIEGMGIAVLASHKGYANVDAEIRDRMRAISVETKKHFGEPYVPAIPKTTDGGSRQSGEAGQGSGAAQPAQPSGNETTGTI</sequence>
<dbReference type="AlphaFoldDB" id="A0AAU2V3H1"/>
<evidence type="ECO:0000313" key="2">
    <source>
        <dbReference type="EMBL" id="WTW61785.1"/>
    </source>
</evidence>
<organism evidence="2">
    <name type="scientific">Streptomyces sp. NBC_00003</name>
    <dbReference type="NCBI Taxonomy" id="2903608"/>
    <lineage>
        <taxon>Bacteria</taxon>
        <taxon>Bacillati</taxon>
        <taxon>Actinomycetota</taxon>
        <taxon>Actinomycetes</taxon>
        <taxon>Kitasatosporales</taxon>
        <taxon>Streptomycetaceae</taxon>
        <taxon>Streptomyces</taxon>
    </lineage>
</organism>
<reference evidence="2" key="1">
    <citation type="submission" date="2022-10" db="EMBL/GenBank/DDBJ databases">
        <title>The complete genomes of actinobacterial strains from the NBC collection.</title>
        <authorList>
            <person name="Joergensen T.S."/>
            <person name="Alvarez Arevalo M."/>
            <person name="Sterndorff E.B."/>
            <person name="Faurdal D."/>
            <person name="Vuksanovic O."/>
            <person name="Mourched A.-S."/>
            <person name="Charusanti P."/>
            <person name="Shaw S."/>
            <person name="Blin K."/>
            <person name="Weber T."/>
        </authorList>
    </citation>
    <scope>NUCLEOTIDE SEQUENCE</scope>
    <source>
        <strain evidence="2">NBC_00003</strain>
    </source>
</reference>
<feature type="compositionally biased region" description="Low complexity" evidence="1">
    <location>
        <begin position="150"/>
        <end position="172"/>
    </location>
</feature>